<accession>A0A6M3II56</accession>
<reference evidence="1" key="1">
    <citation type="submission" date="2020-03" db="EMBL/GenBank/DDBJ databases">
        <title>The deep terrestrial virosphere.</title>
        <authorList>
            <person name="Holmfeldt K."/>
            <person name="Nilsson E."/>
            <person name="Simone D."/>
            <person name="Lopez-Fernandez M."/>
            <person name="Wu X."/>
            <person name="de Brujin I."/>
            <person name="Lundin D."/>
            <person name="Andersson A."/>
            <person name="Bertilsson S."/>
            <person name="Dopson M."/>
        </authorList>
    </citation>
    <scope>NUCLEOTIDE SEQUENCE</scope>
    <source>
        <strain evidence="1">MM415B01724</strain>
    </source>
</reference>
<gene>
    <name evidence="1" type="ORF">MM415B01724_0018</name>
</gene>
<dbReference type="EMBL" id="MT141253">
    <property type="protein sequence ID" value="QJA57084.1"/>
    <property type="molecule type" value="Genomic_DNA"/>
</dbReference>
<organism evidence="1">
    <name type="scientific">viral metagenome</name>
    <dbReference type="NCBI Taxonomy" id="1070528"/>
    <lineage>
        <taxon>unclassified sequences</taxon>
        <taxon>metagenomes</taxon>
        <taxon>organismal metagenomes</taxon>
    </lineage>
</organism>
<dbReference type="AlphaFoldDB" id="A0A6M3II56"/>
<sequence>MTMLAENFGDLLDPRFRKIFEMSMRELQEKSYIPLLANTDTTGKNYEMMSGVGGGGDVGVFTGSLDYDDIEQMWDKTTYFPERAKGMKVQRKLYDDDLTGIMNKRPRTMAIDTYRTREKMLASIYNNFAAGTTTPDGIALGSASHPYSPTDATVQSNLGTATLNAVNVEAVRRVGHTILNNRGELLEVNYNRILCTVYKEEIAYEIINSAGKTDTPNNNINFHKGRYELVVWDRLSASYPWFMIDTTMMKECIYWWTRIAAEYNYDRDFDNYVSKWSVYFRENPDVYDWQWIYCQNATS</sequence>
<protein>
    <submittedName>
        <fullName evidence="1">Putative capsid protein</fullName>
    </submittedName>
</protein>
<evidence type="ECO:0000313" key="1">
    <source>
        <dbReference type="EMBL" id="QJA57084.1"/>
    </source>
</evidence>
<proteinExistence type="predicted"/>
<name>A0A6M3II56_9ZZZZ</name>